<name>A0A4C2A4N1_EUMVA</name>
<comment type="caution">
    <text evidence="2">The sequence shown here is derived from an EMBL/GenBank/DDBJ whole genome shotgun (WGS) entry which is preliminary data.</text>
</comment>
<keyword evidence="3" id="KW-1185">Reference proteome</keyword>
<evidence type="ECO:0000313" key="3">
    <source>
        <dbReference type="Proteomes" id="UP000299102"/>
    </source>
</evidence>
<dbReference type="AlphaFoldDB" id="A0A4C2A4N1"/>
<dbReference type="EMBL" id="BGZK01002576">
    <property type="protein sequence ID" value="GBP95028.1"/>
    <property type="molecule type" value="Genomic_DNA"/>
</dbReference>
<accession>A0A4C2A4N1</accession>
<dbReference type="Proteomes" id="UP000299102">
    <property type="component" value="Unassembled WGS sequence"/>
</dbReference>
<evidence type="ECO:0000256" key="1">
    <source>
        <dbReference type="SAM" id="MobiDB-lite"/>
    </source>
</evidence>
<sequence length="66" mass="7612">MRKHILLLLVARGEKEKDVRTTSDYRVWVLVTCAETDGEGDIDDDEAIDWSNSDEENENIDDNDEN</sequence>
<protein>
    <submittedName>
        <fullName evidence="2">Uncharacterized protein</fullName>
    </submittedName>
</protein>
<reference evidence="2 3" key="1">
    <citation type="journal article" date="2019" name="Commun. Biol.">
        <title>The bagworm genome reveals a unique fibroin gene that provides high tensile strength.</title>
        <authorList>
            <person name="Kono N."/>
            <person name="Nakamura H."/>
            <person name="Ohtoshi R."/>
            <person name="Tomita M."/>
            <person name="Numata K."/>
            <person name="Arakawa K."/>
        </authorList>
    </citation>
    <scope>NUCLEOTIDE SEQUENCE [LARGE SCALE GENOMIC DNA]</scope>
</reference>
<organism evidence="2 3">
    <name type="scientific">Eumeta variegata</name>
    <name type="common">Bagworm moth</name>
    <name type="synonym">Eumeta japonica</name>
    <dbReference type="NCBI Taxonomy" id="151549"/>
    <lineage>
        <taxon>Eukaryota</taxon>
        <taxon>Metazoa</taxon>
        <taxon>Ecdysozoa</taxon>
        <taxon>Arthropoda</taxon>
        <taxon>Hexapoda</taxon>
        <taxon>Insecta</taxon>
        <taxon>Pterygota</taxon>
        <taxon>Neoptera</taxon>
        <taxon>Endopterygota</taxon>
        <taxon>Lepidoptera</taxon>
        <taxon>Glossata</taxon>
        <taxon>Ditrysia</taxon>
        <taxon>Tineoidea</taxon>
        <taxon>Psychidae</taxon>
        <taxon>Oiketicinae</taxon>
        <taxon>Eumeta</taxon>
    </lineage>
</organism>
<proteinExistence type="predicted"/>
<gene>
    <name evidence="2" type="ORF">EVAR_91835_1</name>
</gene>
<feature type="region of interest" description="Disordered" evidence="1">
    <location>
        <begin position="37"/>
        <end position="66"/>
    </location>
</feature>
<evidence type="ECO:0000313" key="2">
    <source>
        <dbReference type="EMBL" id="GBP95028.1"/>
    </source>
</evidence>